<organism evidence="2">
    <name type="scientific">Octactis speculum</name>
    <dbReference type="NCBI Taxonomy" id="3111310"/>
    <lineage>
        <taxon>Eukaryota</taxon>
        <taxon>Sar</taxon>
        <taxon>Stramenopiles</taxon>
        <taxon>Ochrophyta</taxon>
        <taxon>Dictyochophyceae</taxon>
        <taxon>Dictyochales</taxon>
        <taxon>Dictyochaceae</taxon>
        <taxon>Octactis</taxon>
    </lineage>
</organism>
<feature type="region of interest" description="Disordered" evidence="1">
    <location>
        <begin position="47"/>
        <end position="153"/>
    </location>
</feature>
<dbReference type="AlphaFoldDB" id="A0A7S2D8N0"/>
<proteinExistence type="predicted"/>
<accession>A0A7S2D8N0</accession>
<evidence type="ECO:0000313" key="2">
    <source>
        <dbReference type="EMBL" id="CAD9447291.1"/>
    </source>
</evidence>
<gene>
    <name evidence="2" type="ORF">DSPE1174_LOCUS20072</name>
</gene>
<evidence type="ECO:0000256" key="1">
    <source>
        <dbReference type="SAM" id="MobiDB-lite"/>
    </source>
</evidence>
<protein>
    <submittedName>
        <fullName evidence="2">Uncharacterized protein</fullName>
    </submittedName>
</protein>
<name>A0A7S2D8N0_9STRA</name>
<reference evidence="2" key="1">
    <citation type="submission" date="2021-01" db="EMBL/GenBank/DDBJ databases">
        <authorList>
            <person name="Corre E."/>
            <person name="Pelletier E."/>
            <person name="Niang G."/>
            <person name="Scheremetjew M."/>
            <person name="Finn R."/>
            <person name="Kale V."/>
            <person name="Holt S."/>
            <person name="Cochrane G."/>
            <person name="Meng A."/>
            <person name="Brown T."/>
            <person name="Cohen L."/>
        </authorList>
    </citation>
    <scope>NUCLEOTIDE SEQUENCE</scope>
    <source>
        <strain evidence="2">CCMP1381</strain>
    </source>
</reference>
<dbReference type="EMBL" id="HBGS01038814">
    <property type="protein sequence ID" value="CAD9447291.1"/>
    <property type="molecule type" value="Transcribed_RNA"/>
</dbReference>
<feature type="compositionally biased region" description="Low complexity" evidence="1">
    <location>
        <begin position="74"/>
        <end position="87"/>
    </location>
</feature>
<sequence>MIAKRVQTFLFGEQSSLTGLIEHNGRMLTREEIALLGLYNRFPSKSTSRLTTLPTAPGARIGGGTTRPLPSTQSKSMSLSKPMMKPMTASKHAIVNLPRQVDRGPTVAHGRLGESCPSEVTAQTLAPLQAPPSITASIPKRAKKKTSCGWTGK</sequence>
<feature type="compositionally biased region" description="Polar residues" evidence="1">
    <location>
        <begin position="118"/>
        <end position="136"/>
    </location>
</feature>